<reference evidence="1" key="1">
    <citation type="journal article" date="2015" name="Nature">
        <title>Complex archaea that bridge the gap between prokaryotes and eukaryotes.</title>
        <authorList>
            <person name="Spang A."/>
            <person name="Saw J.H."/>
            <person name="Jorgensen S.L."/>
            <person name="Zaremba-Niedzwiedzka K."/>
            <person name="Martijn J."/>
            <person name="Lind A.E."/>
            <person name="van Eijk R."/>
            <person name="Schleper C."/>
            <person name="Guy L."/>
            <person name="Ettema T.J."/>
        </authorList>
    </citation>
    <scope>NUCLEOTIDE SEQUENCE</scope>
</reference>
<evidence type="ECO:0000313" key="1">
    <source>
        <dbReference type="EMBL" id="KKL28111.1"/>
    </source>
</evidence>
<sequence>MKLKRLVEVKYAGKKNIAYLLHNFFSEGSDGIHGEDFYFKENFQGENDGEMEIVGISVGFDDEEDYYFIERSAFHSYSDEGYNFEPATLEQILQMEIYEIRRVHP</sequence>
<accession>A0A0F9EE13</accession>
<proteinExistence type="predicted"/>
<protein>
    <submittedName>
        <fullName evidence="1">Uncharacterized protein</fullName>
    </submittedName>
</protein>
<organism evidence="1">
    <name type="scientific">marine sediment metagenome</name>
    <dbReference type="NCBI Taxonomy" id="412755"/>
    <lineage>
        <taxon>unclassified sequences</taxon>
        <taxon>metagenomes</taxon>
        <taxon>ecological metagenomes</taxon>
    </lineage>
</organism>
<dbReference type="EMBL" id="LAZR01035212">
    <property type="protein sequence ID" value="KKL28111.1"/>
    <property type="molecule type" value="Genomic_DNA"/>
</dbReference>
<dbReference type="AlphaFoldDB" id="A0A0F9EE13"/>
<name>A0A0F9EE13_9ZZZZ</name>
<gene>
    <name evidence="1" type="ORF">LCGC14_2378440</name>
</gene>
<comment type="caution">
    <text evidence="1">The sequence shown here is derived from an EMBL/GenBank/DDBJ whole genome shotgun (WGS) entry which is preliminary data.</text>
</comment>